<protein>
    <recommendedName>
        <fullName evidence="3">Peptidase E</fullName>
    </recommendedName>
</protein>
<dbReference type="EMBL" id="JAFMYV010000014">
    <property type="protein sequence ID" value="MBO0939417.1"/>
    <property type="molecule type" value="Genomic_DNA"/>
</dbReference>
<accession>A0A939GHS7</accession>
<evidence type="ECO:0008006" key="3">
    <source>
        <dbReference type="Google" id="ProtNLM"/>
    </source>
</evidence>
<dbReference type="Pfam" id="PF20420">
    <property type="entry name" value="DUF6702"/>
    <property type="match status" value="1"/>
</dbReference>
<dbReference type="InterPro" id="IPR046525">
    <property type="entry name" value="DUF6702"/>
</dbReference>
<comment type="caution">
    <text evidence="1">The sequence shown here is derived from an EMBL/GenBank/DDBJ whole genome shotgun (WGS) entry which is preliminary data.</text>
</comment>
<gene>
    <name evidence="1" type="ORF">J2I47_22905</name>
</gene>
<keyword evidence="2" id="KW-1185">Reference proteome</keyword>
<dbReference type="Proteomes" id="UP000664034">
    <property type="component" value="Unassembled WGS sequence"/>
</dbReference>
<organism evidence="1 2">
    <name type="scientific">Fibrella rubiginis</name>
    <dbReference type="NCBI Taxonomy" id="2817060"/>
    <lineage>
        <taxon>Bacteria</taxon>
        <taxon>Pseudomonadati</taxon>
        <taxon>Bacteroidota</taxon>
        <taxon>Cytophagia</taxon>
        <taxon>Cytophagales</taxon>
        <taxon>Spirosomataceae</taxon>
        <taxon>Fibrella</taxon>
    </lineage>
</organism>
<sequence length="160" mass="18665">MFVLPFFLFSFSPSIIHPFHTSLTQMEFDPQRQTFEISLRLFTDDFETALTKENGGKSVHLNTSQKQDKLVEQYVRKHFAVANADRKLNPITYVGYEQEADAQWIYLEMPYSAKTQNIFIKQDILIELFTDQVNLVTIQLNQVKKTVVFRNNQPVQAVTI</sequence>
<evidence type="ECO:0000313" key="1">
    <source>
        <dbReference type="EMBL" id="MBO0939417.1"/>
    </source>
</evidence>
<name>A0A939GHS7_9BACT</name>
<dbReference type="AlphaFoldDB" id="A0A939GHS7"/>
<proteinExistence type="predicted"/>
<reference evidence="1" key="1">
    <citation type="submission" date="2021-03" db="EMBL/GenBank/DDBJ databases">
        <title>Fibrella sp. HMF5335 genome sequencing and assembly.</title>
        <authorList>
            <person name="Kang H."/>
            <person name="Kim H."/>
            <person name="Bae S."/>
            <person name="Joh K."/>
        </authorList>
    </citation>
    <scope>NUCLEOTIDE SEQUENCE</scope>
    <source>
        <strain evidence="1">HMF5335</strain>
    </source>
</reference>
<evidence type="ECO:0000313" key="2">
    <source>
        <dbReference type="Proteomes" id="UP000664034"/>
    </source>
</evidence>